<keyword evidence="1" id="KW-0812">Transmembrane</keyword>
<feature type="transmembrane region" description="Helical" evidence="1">
    <location>
        <begin position="138"/>
        <end position="156"/>
    </location>
</feature>
<reference evidence="2 3" key="1">
    <citation type="journal article" date="2016" name="Nat. Commun.">
        <title>Thousands of microbial genomes shed light on interconnected biogeochemical processes in an aquifer system.</title>
        <authorList>
            <person name="Anantharaman K."/>
            <person name="Brown C.T."/>
            <person name="Hug L.A."/>
            <person name="Sharon I."/>
            <person name="Castelle C.J."/>
            <person name="Probst A.J."/>
            <person name="Thomas B.C."/>
            <person name="Singh A."/>
            <person name="Wilkins M.J."/>
            <person name="Karaoz U."/>
            <person name="Brodie E.L."/>
            <person name="Williams K.H."/>
            <person name="Hubbard S.S."/>
            <person name="Banfield J.F."/>
        </authorList>
    </citation>
    <scope>NUCLEOTIDE SEQUENCE [LARGE SCALE GENOMIC DNA]</scope>
</reference>
<keyword evidence="1" id="KW-0472">Membrane</keyword>
<proteinExistence type="predicted"/>
<feature type="transmembrane region" description="Helical" evidence="1">
    <location>
        <begin position="78"/>
        <end position="95"/>
    </location>
</feature>
<dbReference type="Proteomes" id="UP000177723">
    <property type="component" value="Unassembled WGS sequence"/>
</dbReference>
<gene>
    <name evidence="2" type="ORF">A3F23_00155</name>
</gene>
<comment type="caution">
    <text evidence="2">The sequence shown here is derived from an EMBL/GenBank/DDBJ whole genome shotgun (WGS) entry which is preliminary data.</text>
</comment>
<feature type="transmembrane region" description="Helical" evidence="1">
    <location>
        <begin position="12"/>
        <end position="32"/>
    </location>
</feature>
<evidence type="ECO:0000313" key="3">
    <source>
        <dbReference type="Proteomes" id="UP000177723"/>
    </source>
</evidence>
<evidence type="ECO:0000313" key="2">
    <source>
        <dbReference type="EMBL" id="OGF77603.1"/>
    </source>
</evidence>
<dbReference type="EMBL" id="MFHT01000016">
    <property type="protein sequence ID" value="OGF77603.1"/>
    <property type="molecule type" value="Genomic_DNA"/>
</dbReference>
<sequence length="174" mass="19625">MISFLTSFPEWQIFAILFFLCIGVLPIGRLLIEGRSYNISYASAYGDIALILMALIAKEILSQHPVAGWLSSHSYQEVTFWICACVGIVSCVVAVKTGRGWGTFMDFYHNIIIVPLLLYTLTTAIPLIFVGGTMVDRAYMFTLAGIWIWTFIADVFTGRLRQPEYLETHQITQI</sequence>
<keyword evidence="1" id="KW-1133">Transmembrane helix</keyword>
<feature type="transmembrane region" description="Helical" evidence="1">
    <location>
        <begin position="107"/>
        <end position="132"/>
    </location>
</feature>
<feature type="transmembrane region" description="Helical" evidence="1">
    <location>
        <begin position="39"/>
        <end position="58"/>
    </location>
</feature>
<evidence type="ECO:0000256" key="1">
    <source>
        <dbReference type="SAM" id="Phobius"/>
    </source>
</evidence>
<name>A0A1F5WPK0_9BACT</name>
<dbReference type="AlphaFoldDB" id="A0A1F5WPK0"/>
<protein>
    <submittedName>
        <fullName evidence="2">Uncharacterized protein</fullName>
    </submittedName>
</protein>
<accession>A0A1F5WPK0</accession>
<organism evidence="2 3">
    <name type="scientific">Candidatus Giovannonibacteria bacterium RIFCSPHIGHO2_12_FULL_43_15</name>
    <dbReference type="NCBI Taxonomy" id="1798341"/>
    <lineage>
        <taxon>Bacteria</taxon>
        <taxon>Candidatus Giovannoniibacteriota</taxon>
    </lineage>
</organism>